<dbReference type="InterPro" id="IPR007219">
    <property type="entry name" value="XnlR_reg_dom"/>
</dbReference>
<evidence type="ECO:0000256" key="3">
    <source>
        <dbReference type="SAM" id="MobiDB-lite"/>
    </source>
</evidence>
<dbReference type="EMBL" id="MU004311">
    <property type="protein sequence ID" value="KAF2658901.1"/>
    <property type="molecule type" value="Genomic_DNA"/>
</dbReference>
<dbReference type="Proteomes" id="UP000799324">
    <property type="component" value="Unassembled WGS sequence"/>
</dbReference>
<dbReference type="CDD" id="cd12148">
    <property type="entry name" value="fungal_TF_MHR"/>
    <property type="match status" value="1"/>
</dbReference>
<dbReference type="GO" id="GO:0003677">
    <property type="term" value="F:DNA binding"/>
    <property type="evidence" value="ECO:0007669"/>
    <property type="project" value="InterPro"/>
</dbReference>
<dbReference type="InterPro" id="IPR050613">
    <property type="entry name" value="Sec_Metabolite_Reg"/>
</dbReference>
<feature type="domain" description="Xylanolytic transcriptional activator regulatory" evidence="4">
    <location>
        <begin position="198"/>
        <end position="271"/>
    </location>
</feature>
<feature type="region of interest" description="Disordered" evidence="3">
    <location>
        <begin position="579"/>
        <end position="624"/>
    </location>
</feature>
<protein>
    <recommendedName>
        <fullName evidence="4">Xylanolytic transcriptional activator regulatory domain-containing protein</fullName>
    </recommendedName>
</protein>
<keyword evidence="2" id="KW-0539">Nucleus</keyword>
<dbReference type="GO" id="GO:0008270">
    <property type="term" value="F:zinc ion binding"/>
    <property type="evidence" value="ECO:0007669"/>
    <property type="project" value="InterPro"/>
</dbReference>
<accession>A0A6A6THS8</accession>
<evidence type="ECO:0000313" key="5">
    <source>
        <dbReference type="EMBL" id="KAF2658901.1"/>
    </source>
</evidence>
<evidence type="ECO:0000313" key="6">
    <source>
        <dbReference type="Proteomes" id="UP000799324"/>
    </source>
</evidence>
<gene>
    <name evidence="5" type="ORF">K491DRAFT_236581</name>
</gene>
<dbReference type="Pfam" id="PF04082">
    <property type="entry name" value="Fungal_trans"/>
    <property type="match status" value="1"/>
</dbReference>
<organism evidence="5 6">
    <name type="scientific">Lophiostoma macrostomum CBS 122681</name>
    <dbReference type="NCBI Taxonomy" id="1314788"/>
    <lineage>
        <taxon>Eukaryota</taxon>
        <taxon>Fungi</taxon>
        <taxon>Dikarya</taxon>
        <taxon>Ascomycota</taxon>
        <taxon>Pezizomycotina</taxon>
        <taxon>Dothideomycetes</taxon>
        <taxon>Pleosporomycetidae</taxon>
        <taxon>Pleosporales</taxon>
        <taxon>Lophiostomataceae</taxon>
        <taxon>Lophiostoma</taxon>
    </lineage>
</organism>
<evidence type="ECO:0000256" key="1">
    <source>
        <dbReference type="ARBA" id="ARBA00004123"/>
    </source>
</evidence>
<dbReference type="OrthoDB" id="4898680at2759"/>
<comment type="subcellular location">
    <subcellularLocation>
        <location evidence="1">Nucleus</location>
    </subcellularLocation>
</comment>
<dbReference type="GO" id="GO:0005634">
    <property type="term" value="C:nucleus"/>
    <property type="evidence" value="ECO:0007669"/>
    <property type="project" value="UniProtKB-SubCell"/>
</dbReference>
<evidence type="ECO:0000259" key="4">
    <source>
        <dbReference type="SMART" id="SM00906"/>
    </source>
</evidence>
<proteinExistence type="predicted"/>
<dbReference type="PANTHER" id="PTHR31001:SF40">
    <property type="entry name" value="ZN(II)2CYS6 TRANSCRIPTION FACTOR (EUROFUNG)"/>
    <property type="match status" value="1"/>
</dbReference>
<evidence type="ECO:0000256" key="2">
    <source>
        <dbReference type="ARBA" id="ARBA00023242"/>
    </source>
</evidence>
<dbReference type="PANTHER" id="PTHR31001">
    <property type="entry name" value="UNCHARACTERIZED TRANSCRIPTIONAL REGULATORY PROTEIN"/>
    <property type="match status" value="1"/>
</dbReference>
<keyword evidence="6" id="KW-1185">Reference proteome</keyword>
<feature type="compositionally biased region" description="Gly residues" evidence="3">
    <location>
        <begin position="398"/>
        <end position="423"/>
    </location>
</feature>
<feature type="compositionally biased region" description="Gly residues" evidence="3">
    <location>
        <begin position="604"/>
        <end position="620"/>
    </location>
</feature>
<name>A0A6A6THS8_9PLEO</name>
<dbReference type="AlphaFoldDB" id="A0A6A6THS8"/>
<reference evidence="5" key="1">
    <citation type="journal article" date="2020" name="Stud. Mycol.">
        <title>101 Dothideomycetes genomes: a test case for predicting lifestyles and emergence of pathogens.</title>
        <authorList>
            <person name="Haridas S."/>
            <person name="Albert R."/>
            <person name="Binder M."/>
            <person name="Bloem J."/>
            <person name="Labutti K."/>
            <person name="Salamov A."/>
            <person name="Andreopoulos B."/>
            <person name="Baker S."/>
            <person name="Barry K."/>
            <person name="Bills G."/>
            <person name="Bluhm B."/>
            <person name="Cannon C."/>
            <person name="Castanera R."/>
            <person name="Culley D."/>
            <person name="Daum C."/>
            <person name="Ezra D."/>
            <person name="Gonzalez J."/>
            <person name="Henrissat B."/>
            <person name="Kuo A."/>
            <person name="Liang C."/>
            <person name="Lipzen A."/>
            <person name="Lutzoni F."/>
            <person name="Magnuson J."/>
            <person name="Mondo S."/>
            <person name="Nolan M."/>
            <person name="Ohm R."/>
            <person name="Pangilinan J."/>
            <person name="Park H.-J."/>
            <person name="Ramirez L."/>
            <person name="Alfaro M."/>
            <person name="Sun H."/>
            <person name="Tritt A."/>
            <person name="Yoshinaga Y."/>
            <person name="Zwiers L.-H."/>
            <person name="Turgeon B."/>
            <person name="Goodwin S."/>
            <person name="Spatafora J."/>
            <person name="Crous P."/>
            <person name="Grigoriev I."/>
        </authorList>
    </citation>
    <scope>NUCLEOTIDE SEQUENCE</scope>
    <source>
        <strain evidence="5">CBS 122681</strain>
    </source>
</reference>
<sequence length="685" mass="73979">MTNFNTVEDTSFYQHPLSKNVRTQITTNILRSFRHYSTILWAVKAYCLLGHANFIPECVGTSVVEALQETVDKYDLTNKAPDPELVALVLENTRQTLDISSSVRPQEFHKLCTGSDLRLEIIAWILAEAGRAAVFGLDTVQPGMKHVRYRFIHEMLRSSASCLLLCTHISSTNDITIWATFEHLLLVCQLHGQTGPPTWRALCDLSTHIYSLGMHKEATPHPLPFFILETRRRVFCHAYNADKNIATFLGRPPRLSKRHTDIRLPLDLPDADLTAPPETLAAAIGELDAQGWNVKGQYNRASWIRLRYASAGIREEILEYSHTPQPLSLAARRALQELSAQVRTSWDAMPKHFRYEPSVWERGDVQNGVCLMLVVVYLTHFYNEFMIQRLLLEGGASGSGSGAGDGDQDGNGSGNGSGSGSGSGQTQSQLTTHAPLLRVSIDLLAATLTTGISRDRTYDSHRDFLGVVVLFGIPSAGVLAQALQEQHSKTLYHAHTSTPTNTTTLSSSGSGNSFSFPPGISRAEIIRLLSVLISHLDVLGKMDSGAKTVDGNYSIWSKAAGVFTRVIDVVLDERAVVPPGPLLPGRNTNTDTNANTNANANTGSGTGTEGESGSGPGAGAAGETETSLLSANAVPDFGLGMDFSLDMDVLGGFGMGMEGLGGMDLWDGIAGEGGGGEWGLGDWTV</sequence>
<feature type="compositionally biased region" description="Low complexity" evidence="3">
    <location>
        <begin position="587"/>
        <end position="603"/>
    </location>
</feature>
<feature type="region of interest" description="Disordered" evidence="3">
    <location>
        <begin position="398"/>
        <end position="429"/>
    </location>
</feature>
<dbReference type="SMART" id="SM00906">
    <property type="entry name" value="Fungal_trans"/>
    <property type="match status" value="1"/>
</dbReference>
<dbReference type="GO" id="GO:0006351">
    <property type="term" value="P:DNA-templated transcription"/>
    <property type="evidence" value="ECO:0007669"/>
    <property type="project" value="InterPro"/>
</dbReference>